<keyword evidence="2" id="KW-0614">Plasmid</keyword>
<reference evidence="2 3" key="1">
    <citation type="journal article" date="2012" name="J. Bacteriol.">
        <title>Genome sequence of Thalassospira xiamenensis type strain M-5.</title>
        <authorList>
            <person name="Lai Q."/>
            <person name="Shao Z."/>
        </authorList>
    </citation>
    <scope>NUCLEOTIDE SEQUENCE [LARGE SCALE GENOMIC DNA]</scope>
    <source>
        <strain evidence="2 3">M-5</strain>
    </source>
</reference>
<organism evidence="2 3">
    <name type="scientific">Thalassospira xiamenensis M-5 = DSM 17429</name>
    <dbReference type="NCBI Taxonomy" id="1123366"/>
    <lineage>
        <taxon>Bacteria</taxon>
        <taxon>Pseudomonadati</taxon>
        <taxon>Pseudomonadota</taxon>
        <taxon>Alphaproteobacteria</taxon>
        <taxon>Rhodospirillales</taxon>
        <taxon>Thalassospiraceae</taxon>
        <taxon>Thalassospira</taxon>
    </lineage>
</organism>
<feature type="region of interest" description="Disordered" evidence="1">
    <location>
        <begin position="73"/>
        <end position="94"/>
    </location>
</feature>
<dbReference type="Proteomes" id="UP000007127">
    <property type="component" value="Plasmid"/>
</dbReference>
<dbReference type="AlphaFoldDB" id="A0AB72UJF6"/>
<dbReference type="GeneID" id="31930011"/>
<proteinExistence type="predicted"/>
<evidence type="ECO:0000256" key="1">
    <source>
        <dbReference type="SAM" id="MobiDB-lite"/>
    </source>
</evidence>
<dbReference type="KEGG" id="txi:TH3_21878"/>
<evidence type="ECO:0000313" key="3">
    <source>
        <dbReference type="Proteomes" id="UP000007127"/>
    </source>
</evidence>
<sequence length="555" mass="61080">MAVGFQRFKKVADEEASYLLDGPQDATARDATADTEINEPSPTEPLNGTVFFGDAPDFASEFAFAASSTGISVRPPSFEQQTSRTREKATSLHLDPPANRCDHLGFVTTEIDGINLRTIYPDQIESFTAKQAAPINFFTLEPNVEAGKLISIEIQKVDHNLAVEEFRHELNDASAIDLNDAPESIMFEGLRATASDRSQWAVHIKGNGEESTNRFSSFLGAKLFATRAKVSAQSEAVKNLPEVEANTETARIQELTTQIKNLDKFASAIEDVLSAPCYSCVTKGEGWDALIVDRMTGRALLAIEILSHETFVRIDEDFAAAANIDLPDAKLVRDLTDQNGSGSEGSKKGVLLSLGYGSSSTDPLQQKILQERVPNLIIDLCTSNRFIIEHAQSEQVSARATAALQYSLQHIEREVALLDVDMARNELMRGSGHDVAKRNARVCEMALAIKGQIDHREVRTIVEGMPHYTQAMLSWLGEKDSPSIRDRVNMVIGSARDVISGRLDKATTVISEQTRLHRNVPMPTRMASLEDFRRSQARVKLEKAQAKVDAASFEM</sequence>
<evidence type="ECO:0000313" key="2">
    <source>
        <dbReference type="EMBL" id="AJD54448.1"/>
    </source>
</evidence>
<accession>A0AB72UJF6</accession>
<protein>
    <submittedName>
        <fullName evidence="2">Uncharacterized protein</fullName>
    </submittedName>
</protein>
<dbReference type="RefSeq" id="WP_007091047.1">
    <property type="nucleotide sequence ID" value="NZ_CP004389.1"/>
</dbReference>
<gene>
    <name evidence="2" type="ORF">TH3_21878</name>
</gene>
<dbReference type="EMBL" id="CP004389">
    <property type="protein sequence ID" value="AJD54448.1"/>
    <property type="molecule type" value="Genomic_DNA"/>
</dbReference>
<feature type="region of interest" description="Disordered" evidence="1">
    <location>
        <begin position="19"/>
        <end position="47"/>
    </location>
</feature>
<name>A0AB72UJF6_9PROT</name>
<geneLocation type="plasmid" evidence="3"/>